<keyword evidence="1" id="KW-1133">Transmembrane helix</keyword>
<dbReference type="EMBL" id="JAAMOB010000019">
    <property type="protein sequence ID" value="KAF4101002.1"/>
    <property type="molecule type" value="Genomic_DNA"/>
</dbReference>
<reference evidence="2 3" key="1">
    <citation type="submission" date="2020-04" db="EMBL/GenBank/DDBJ databases">
        <title>Chromosome-level genome assembly of a cyprinid fish Onychostoma macrolepis by integration of Nanopore Sequencing, Bionano and Hi-C technology.</title>
        <authorList>
            <person name="Wang D."/>
        </authorList>
    </citation>
    <scope>NUCLEOTIDE SEQUENCE [LARGE SCALE GENOMIC DNA]</scope>
    <source>
        <strain evidence="2">SWU-2019</strain>
        <tissue evidence="2">Muscle</tissue>
    </source>
</reference>
<keyword evidence="3" id="KW-1185">Reference proteome</keyword>
<name>A0A7J6C584_9TELE</name>
<evidence type="ECO:0000313" key="3">
    <source>
        <dbReference type="Proteomes" id="UP000579812"/>
    </source>
</evidence>
<dbReference type="SUPFAM" id="SSF48726">
    <property type="entry name" value="Immunoglobulin"/>
    <property type="match status" value="1"/>
</dbReference>
<dbReference type="AlphaFoldDB" id="A0A7J6C584"/>
<sequence>MSDVKSHSPVARTTDSYGTFIMFRCFNLLFCLVYHSETAFVGTTPVSVTGGKGDNTTLPCQFEASDIFRIDLWKQKSIFSCQNQTCESGRFLKKEGTCDVIIKNLSFSDAGKYTLKVFYNHTQTVLNQKKERMYQLHIHGSISVQKGEELDDLSHAYLVRYQSSGSTEWKEVWNKVQSDVNHHKFKANDTGTYRVLDSEGNILITVTVTVLTESGTESKVKLDKKNEITDDTKQFPVWAWILIGVLAVLAVIFIVIKITQCLNRDDGVGQRRINAHAPGNGPERGCPV</sequence>
<comment type="caution">
    <text evidence="2">The sequence shown here is derived from an EMBL/GenBank/DDBJ whole genome shotgun (WGS) entry which is preliminary data.</text>
</comment>
<feature type="transmembrane region" description="Helical" evidence="1">
    <location>
        <begin position="237"/>
        <end position="256"/>
    </location>
</feature>
<dbReference type="Gene3D" id="2.60.40.10">
    <property type="entry name" value="Immunoglobulins"/>
    <property type="match status" value="1"/>
</dbReference>
<accession>A0A7J6C584</accession>
<dbReference type="InterPro" id="IPR013783">
    <property type="entry name" value="Ig-like_fold"/>
</dbReference>
<evidence type="ECO:0000256" key="1">
    <source>
        <dbReference type="SAM" id="Phobius"/>
    </source>
</evidence>
<dbReference type="Proteomes" id="UP000579812">
    <property type="component" value="Unassembled WGS sequence"/>
</dbReference>
<keyword evidence="1" id="KW-0812">Transmembrane</keyword>
<gene>
    <name evidence="2" type="ORF">G5714_019198</name>
</gene>
<evidence type="ECO:0000313" key="2">
    <source>
        <dbReference type="EMBL" id="KAF4101002.1"/>
    </source>
</evidence>
<proteinExistence type="predicted"/>
<dbReference type="InterPro" id="IPR036179">
    <property type="entry name" value="Ig-like_dom_sf"/>
</dbReference>
<keyword evidence="1" id="KW-0472">Membrane</keyword>
<organism evidence="2 3">
    <name type="scientific">Onychostoma macrolepis</name>
    <dbReference type="NCBI Taxonomy" id="369639"/>
    <lineage>
        <taxon>Eukaryota</taxon>
        <taxon>Metazoa</taxon>
        <taxon>Chordata</taxon>
        <taxon>Craniata</taxon>
        <taxon>Vertebrata</taxon>
        <taxon>Euteleostomi</taxon>
        <taxon>Actinopterygii</taxon>
        <taxon>Neopterygii</taxon>
        <taxon>Teleostei</taxon>
        <taxon>Ostariophysi</taxon>
        <taxon>Cypriniformes</taxon>
        <taxon>Cyprinidae</taxon>
        <taxon>Acrossocheilinae</taxon>
        <taxon>Onychostoma</taxon>
    </lineage>
</organism>
<protein>
    <submittedName>
        <fullName evidence="2">Uncharacterized protein</fullName>
    </submittedName>
</protein>